<dbReference type="InterPro" id="IPR036852">
    <property type="entry name" value="Peptidase_S8/S53_dom_sf"/>
</dbReference>
<dbReference type="InterPro" id="IPR003961">
    <property type="entry name" value="FN3_dom"/>
</dbReference>
<evidence type="ECO:0000256" key="4">
    <source>
        <dbReference type="ARBA" id="ARBA00022825"/>
    </source>
</evidence>
<dbReference type="PANTHER" id="PTHR43399:SF4">
    <property type="entry name" value="CELL WALL-ASSOCIATED PROTEASE"/>
    <property type="match status" value="1"/>
</dbReference>
<dbReference type="PROSITE" id="PS51257">
    <property type="entry name" value="PROKAR_LIPOPROTEIN"/>
    <property type="match status" value="1"/>
</dbReference>
<gene>
    <name evidence="7" type="ORF">SAMN05444274_102159</name>
</gene>
<protein>
    <submittedName>
        <fullName evidence="7">Por secretion system C-terminal sorting domain-containing protein</fullName>
    </submittedName>
</protein>
<organism evidence="7 8">
    <name type="scientific">Mariniphaga anaerophila</name>
    <dbReference type="NCBI Taxonomy" id="1484053"/>
    <lineage>
        <taxon>Bacteria</taxon>
        <taxon>Pseudomonadati</taxon>
        <taxon>Bacteroidota</taxon>
        <taxon>Bacteroidia</taxon>
        <taxon>Marinilabiliales</taxon>
        <taxon>Prolixibacteraceae</taxon>
        <taxon>Mariniphaga</taxon>
    </lineage>
</organism>
<evidence type="ECO:0000313" key="8">
    <source>
        <dbReference type="Proteomes" id="UP000184164"/>
    </source>
</evidence>
<dbReference type="PRINTS" id="PR00723">
    <property type="entry name" value="SUBTILISIN"/>
</dbReference>
<dbReference type="InterPro" id="IPR013783">
    <property type="entry name" value="Ig-like_fold"/>
</dbReference>
<dbReference type="Gene3D" id="3.40.50.200">
    <property type="entry name" value="Peptidase S8/S53 domain"/>
    <property type="match status" value="1"/>
</dbReference>
<feature type="active site" description="Charge relay system" evidence="5">
    <location>
        <position position="449"/>
    </location>
</feature>
<evidence type="ECO:0000259" key="6">
    <source>
        <dbReference type="PROSITE" id="PS50853"/>
    </source>
</evidence>
<dbReference type="AlphaFoldDB" id="A0A1M4VNG5"/>
<keyword evidence="4 5" id="KW-0720">Serine protease</keyword>
<dbReference type="SMART" id="SM00060">
    <property type="entry name" value="FN3"/>
    <property type="match status" value="1"/>
</dbReference>
<dbReference type="Proteomes" id="UP000184164">
    <property type="component" value="Unassembled WGS sequence"/>
</dbReference>
<dbReference type="OrthoDB" id="1489355at2"/>
<evidence type="ECO:0000313" key="7">
    <source>
        <dbReference type="EMBL" id="SHE70641.1"/>
    </source>
</evidence>
<dbReference type="CDD" id="cd00063">
    <property type="entry name" value="FN3"/>
    <property type="match status" value="1"/>
</dbReference>
<evidence type="ECO:0000256" key="3">
    <source>
        <dbReference type="ARBA" id="ARBA00022801"/>
    </source>
</evidence>
<dbReference type="PROSITE" id="PS50853">
    <property type="entry name" value="FN3"/>
    <property type="match status" value="1"/>
</dbReference>
<dbReference type="PROSITE" id="PS00138">
    <property type="entry name" value="SUBTILASE_SER"/>
    <property type="match status" value="1"/>
</dbReference>
<dbReference type="RefSeq" id="WP_072999190.1">
    <property type="nucleotide sequence ID" value="NZ_FQUM01000002.1"/>
</dbReference>
<dbReference type="EMBL" id="FQUM01000002">
    <property type="protein sequence ID" value="SHE70641.1"/>
    <property type="molecule type" value="Genomic_DNA"/>
</dbReference>
<dbReference type="GO" id="GO:0006508">
    <property type="term" value="P:proteolysis"/>
    <property type="evidence" value="ECO:0007669"/>
    <property type="project" value="UniProtKB-KW"/>
</dbReference>
<dbReference type="PROSITE" id="PS00137">
    <property type="entry name" value="SUBTILASE_HIS"/>
    <property type="match status" value="1"/>
</dbReference>
<dbReference type="STRING" id="1484053.SAMN05444274_102159"/>
<feature type="domain" description="Fibronectin type-III" evidence="6">
    <location>
        <begin position="515"/>
        <end position="626"/>
    </location>
</feature>
<keyword evidence="3 5" id="KW-0378">Hydrolase</keyword>
<comment type="similarity">
    <text evidence="1 5">Belongs to the peptidase S8 family.</text>
</comment>
<name>A0A1M4VNG5_9BACT</name>
<sequence length="894" mass="96908">MKYYYLPLLAILLFSCTNDVLLQSEEVEPALADLPEQQQQSKMYTQGHVRILLTEGLSDKVETAVRSGKRQLDALPSKEVVTKTKIRSMKRTFPEAGRFEARTRKAGLHLWYDVEFDTEVPLGEARQNLSGIQGVKKVEYRPVATWFRDDNTTEIANEITNNITKSATAAVPFNDPRLPEQWHYQNEDGYSSINLFGAWEYTTGSPDVVVAVIDGGIDYEHEDLAANMWINEAEKNGTSGLDDDRNGFKDDIHGYNFVSDVGKLVPHNHGTHVAGTVAAVNNNGKGVAGVAGGNGQSNSGVRLMSCQIFVAEDDPYVGNTGSKGAQAIKYAADNGAVICQNSWGYETLTVIPGSDKAAIDYFIEYAGIDENGRQTGAMRGGIVIFAAGNENRAEAPPANYEKVVAVSALARDFRKASYSNYGEWVDLAAPGNSILSTVVGGYGYNQGTSMACPHVSGVAALVLSQFKRSGYNADMLRARLENSAVNIDDYNSSYRGKLGKLVDAVAALASGSTTPPSGVGKVTGDVYSNTVTLRWTVPSDPDDGKASGFNVYYRKAPITGINVNNPPEDVMISSFSTGNLNAGDTYEAEIEDLEFSTQYYLAVNAFDFSGNFSPLSAQVTQTTQANNTPLIIAEDGVDVTMQQHQTVALRFSGSDPDGHELNWSLEPANDGVELVDLGSGKAQVTITGTKVEAGAYTMVLTLADKYGAATTETISYKIFPNHDPEIVSEIENLHLGAIGQQKSFAIADYFTDQDNEILRYSFTNTAPGVVNVNENNGTLYVVSMAYGLSQVTITATDAMGKSAVQEFSVLVRDDNQIVDVYPNPAKDFIWLRTGEAQRAQVTINSNSGAKVFEAEMDISPFEPAKIDVSAFSGGVYNVHIKYDEKEIKKQIIKL</sequence>
<evidence type="ECO:0000256" key="2">
    <source>
        <dbReference type="ARBA" id="ARBA00022670"/>
    </source>
</evidence>
<dbReference type="InterPro" id="IPR051048">
    <property type="entry name" value="Peptidase_S8/S53_subtilisin"/>
</dbReference>
<dbReference type="InterPro" id="IPR026444">
    <property type="entry name" value="Secre_tail"/>
</dbReference>
<dbReference type="Pfam" id="PF00082">
    <property type="entry name" value="Peptidase_S8"/>
    <property type="match status" value="1"/>
</dbReference>
<dbReference type="GO" id="GO:0004252">
    <property type="term" value="F:serine-type endopeptidase activity"/>
    <property type="evidence" value="ECO:0007669"/>
    <property type="project" value="UniProtKB-UniRule"/>
</dbReference>
<keyword evidence="2 5" id="KW-0645">Protease</keyword>
<dbReference type="InterPro" id="IPR000209">
    <property type="entry name" value="Peptidase_S8/S53_dom"/>
</dbReference>
<dbReference type="InterPro" id="IPR022398">
    <property type="entry name" value="Peptidase_S8_His-AS"/>
</dbReference>
<dbReference type="InterPro" id="IPR023828">
    <property type="entry name" value="Peptidase_S8_Ser-AS"/>
</dbReference>
<dbReference type="Pfam" id="PF18962">
    <property type="entry name" value="Por_Secre_tail"/>
    <property type="match status" value="1"/>
</dbReference>
<feature type="active site" description="Charge relay system" evidence="5">
    <location>
        <position position="214"/>
    </location>
</feature>
<feature type="active site" description="Charge relay system" evidence="5">
    <location>
        <position position="269"/>
    </location>
</feature>
<dbReference type="SUPFAM" id="SSF52743">
    <property type="entry name" value="Subtilisin-like"/>
    <property type="match status" value="1"/>
</dbReference>
<dbReference type="NCBIfam" id="TIGR04183">
    <property type="entry name" value="Por_Secre_tail"/>
    <property type="match status" value="1"/>
</dbReference>
<evidence type="ECO:0000256" key="1">
    <source>
        <dbReference type="ARBA" id="ARBA00011073"/>
    </source>
</evidence>
<dbReference type="InterPro" id="IPR036116">
    <property type="entry name" value="FN3_sf"/>
</dbReference>
<proteinExistence type="inferred from homology"/>
<dbReference type="InterPro" id="IPR015500">
    <property type="entry name" value="Peptidase_S8_subtilisin-rel"/>
</dbReference>
<dbReference type="Gene3D" id="2.60.40.10">
    <property type="entry name" value="Immunoglobulins"/>
    <property type="match status" value="3"/>
</dbReference>
<dbReference type="SUPFAM" id="SSF49265">
    <property type="entry name" value="Fibronectin type III"/>
    <property type="match status" value="1"/>
</dbReference>
<keyword evidence="8" id="KW-1185">Reference proteome</keyword>
<dbReference type="PANTHER" id="PTHR43399">
    <property type="entry name" value="SUBTILISIN-RELATED"/>
    <property type="match status" value="1"/>
</dbReference>
<dbReference type="PROSITE" id="PS51892">
    <property type="entry name" value="SUBTILASE"/>
    <property type="match status" value="1"/>
</dbReference>
<evidence type="ECO:0000256" key="5">
    <source>
        <dbReference type="PROSITE-ProRule" id="PRU01240"/>
    </source>
</evidence>
<accession>A0A1M4VNG5</accession>
<reference evidence="8" key="1">
    <citation type="submission" date="2016-11" db="EMBL/GenBank/DDBJ databases">
        <authorList>
            <person name="Varghese N."/>
            <person name="Submissions S."/>
        </authorList>
    </citation>
    <scope>NUCLEOTIDE SEQUENCE [LARGE SCALE GENOMIC DNA]</scope>
    <source>
        <strain evidence="8">DSM 26910</strain>
    </source>
</reference>